<keyword evidence="10" id="KW-1185">Reference proteome</keyword>
<evidence type="ECO:0000256" key="7">
    <source>
        <dbReference type="SAM" id="MobiDB-lite"/>
    </source>
</evidence>
<dbReference type="Proteomes" id="UP001385809">
    <property type="component" value="Unassembled WGS sequence"/>
</dbReference>
<dbReference type="InterPro" id="IPR036259">
    <property type="entry name" value="MFS_trans_sf"/>
</dbReference>
<feature type="transmembrane region" description="Helical" evidence="8">
    <location>
        <begin position="324"/>
        <end position="346"/>
    </location>
</feature>
<keyword evidence="5 8" id="KW-1133">Transmembrane helix</keyword>
<feature type="transmembrane region" description="Helical" evidence="8">
    <location>
        <begin position="298"/>
        <end position="318"/>
    </location>
</feature>
<feature type="transmembrane region" description="Helical" evidence="8">
    <location>
        <begin position="111"/>
        <end position="134"/>
    </location>
</feature>
<comment type="caution">
    <text evidence="9">The sequence shown here is derived from an EMBL/GenBank/DDBJ whole genome shotgun (WGS) entry which is preliminary data.</text>
</comment>
<evidence type="ECO:0000256" key="4">
    <source>
        <dbReference type="ARBA" id="ARBA00022692"/>
    </source>
</evidence>
<evidence type="ECO:0000256" key="3">
    <source>
        <dbReference type="ARBA" id="ARBA00022475"/>
    </source>
</evidence>
<reference evidence="9 10" key="1">
    <citation type="submission" date="2024-03" db="EMBL/GenBank/DDBJ databases">
        <title>Actinomycetospora sp. OC33-EN08, a novel actinomycete isolated from wild orchid (Aerides multiflora).</title>
        <authorList>
            <person name="Suriyachadkun C."/>
        </authorList>
    </citation>
    <scope>NUCLEOTIDE SEQUENCE [LARGE SCALE GENOMIC DNA]</scope>
    <source>
        <strain evidence="9 10">OC33-EN08</strain>
    </source>
</reference>
<feature type="transmembrane region" description="Helical" evidence="8">
    <location>
        <begin position="271"/>
        <end position="291"/>
    </location>
</feature>
<dbReference type="Pfam" id="PF05977">
    <property type="entry name" value="MFS_3"/>
    <property type="match status" value="1"/>
</dbReference>
<evidence type="ECO:0000256" key="2">
    <source>
        <dbReference type="ARBA" id="ARBA00022448"/>
    </source>
</evidence>
<sequence length="446" mass="44825">MTTTGRAPRLPRAVRPLRHRSYRWLAGTLACSVLAEGLWVVALVWQVVALGGGPTQLSLVSGALAVGVLVTALPGGVIADRVSPRRVLVLVAVLQTAAVAAVAVLSSTGLLGMVALGAAALAIGIAGGLMFPAYSALVPRLVPPDELQAVNGLEGVLRPALLNALGPAVAGVVVAAAGPAPAMAAVAVASAGALGCAVGLPRLAAVERASAEAASPLGDLREGFRYMVRTRWLLVTLLFASAMILVVLGPMEVLVPFAVKDRAGGGPGEHALVLAMFGLGGALGSFLAGSVRLPRRYLTAMIAMWSVGCVPMVVFGLADSLVPMALAAVAVGVLFNAPQVFWGTLLQRRVPPHLLGRVSSLDFFVSLSFMPVSMALAGPVSAVAGLTPVFLVAGLAPLLIGAVALGLGRLGPDELAHPMDAADPAGPGETEPTGPTDDAGVSSSGS</sequence>
<evidence type="ECO:0000313" key="9">
    <source>
        <dbReference type="EMBL" id="MEJ2867044.1"/>
    </source>
</evidence>
<feature type="transmembrane region" description="Helical" evidence="8">
    <location>
        <begin position="232"/>
        <end position="251"/>
    </location>
</feature>
<dbReference type="PANTHER" id="PTHR23513">
    <property type="entry name" value="INTEGRAL MEMBRANE EFFLUX PROTEIN-RELATED"/>
    <property type="match status" value="1"/>
</dbReference>
<proteinExistence type="predicted"/>
<feature type="transmembrane region" description="Helical" evidence="8">
    <location>
        <begin position="87"/>
        <end position="105"/>
    </location>
</feature>
<feature type="transmembrane region" description="Helical" evidence="8">
    <location>
        <begin position="57"/>
        <end position="75"/>
    </location>
</feature>
<evidence type="ECO:0000256" key="5">
    <source>
        <dbReference type="ARBA" id="ARBA00022989"/>
    </source>
</evidence>
<dbReference type="InterPro" id="IPR010290">
    <property type="entry name" value="TM_effector"/>
</dbReference>
<evidence type="ECO:0000256" key="6">
    <source>
        <dbReference type="ARBA" id="ARBA00023136"/>
    </source>
</evidence>
<keyword evidence="4 8" id="KW-0812">Transmembrane</keyword>
<feature type="compositionally biased region" description="Low complexity" evidence="7">
    <location>
        <begin position="426"/>
        <end position="436"/>
    </location>
</feature>
<feature type="transmembrane region" description="Helical" evidence="8">
    <location>
        <begin position="358"/>
        <end position="377"/>
    </location>
</feature>
<keyword evidence="3" id="KW-1003">Cell membrane</keyword>
<keyword evidence="6 8" id="KW-0472">Membrane</keyword>
<organism evidence="9 10">
    <name type="scientific">Actinomycetospora aurantiaca</name>
    <dbReference type="NCBI Taxonomy" id="3129233"/>
    <lineage>
        <taxon>Bacteria</taxon>
        <taxon>Bacillati</taxon>
        <taxon>Actinomycetota</taxon>
        <taxon>Actinomycetes</taxon>
        <taxon>Pseudonocardiales</taxon>
        <taxon>Pseudonocardiaceae</taxon>
        <taxon>Actinomycetospora</taxon>
    </lineage>
</organism>
<dbReference type="SUPFAM" id="SSF103473">
    <property type="entry name" value="MFS general substrate transporter"/>
    <property type="match status" value="1"/>
</dbReference>
<accession>A0ABU8MJD1</accession>
<evidence type="ECO:0000256" key="8">
    <source>
        <dbReference type="SAM" id="Phobius"/>
    </source>
</evidence>
<evidence type="ECO:0000256" key="1">
    <source>
        <dbReference type="ARBA" id="ARBA00004651"/>
    </source>
</evidence>
<feature type="transmembrane region" description="Helical" evidence="8">
    <location>
        <begin position="21"/>
        <end position="45"/>
    </location>
</feature>
<dbReference type="CDD" id="cd06173">
    <property type="entry name" value="MFS_MefA_like"/>
    <property type="match status" value="1"/>
</dbReference>
<keyword evidence="2" id="KW-0813">Transport</keyword>
<feature type="region of interest" description="Disordered" evidence="7">
    <location>
        <begin position="416"/>
        <end position="446"/>
    </location>
</feature>
<dbReference type="RefSeq" id="WP_337693670.1">
    <property type="nucleotide sequence ID" value="NZ_JBBEGN010000002.1"/>
</dbReference>
<dbReference type="EMBL" id="JBBEGN010000002">
    <property type="protein sequence ID" value="MEJ2867044.1"/>
    <property type="molecule type" value="Genomic_DNA"/>
</dbReference>
<comment type="subcellular location">
    <subcellularLocation>
        <location evidence="1">Cell membrane</location>
        <topology evidence="1">Multi-pass membrane protein</topology>
    </subcellularLocation>
</comment>
<dbReference type="PANTHER" id="PTHR23513:SF11">
    <property type="entry name" value="STAPHYLOFERRIN A TRANSPORTER"/>
    <property type="match status" value="1"/>
</dbReference>
<feature type="transmembrane region" description="Helical" evidence="8">
    <location>
        <begin position="182"/>
        <end position="200"/>
    </location>
</feature>
<dbReference type="Gene3D" id="1.20.1250.20">
    <property type="entry name" value="MFS general substrate transporter like domains"/>
    <property type="match status" value="1"/>
</dbReference>
<gene>
    <name evidence="9" type="ORF">WCD74_04660</name>
</gene>
<evidence type="ECO:0000313" key="10">
    <source>
        <dbReference type="Proteomes" id="UP001385809"/>
    </source>
</evidence>
<feature type="transmembrane region" description="Helical" evidence="8">
    <location>
        <begin position="155"/>
        <end position="176"/>
    </location>
</feature>
<protein>
    <submittedName>
        <fullName evidence="9">MFS transporter</fullName>
    </submittedName>
</protein>
<feature type="transmembrane region" description="Helical" evidence="8">
    <location>
        <begin position="383"/>
        <end position="407"/>
    </location>
</feature>
<name>A0ABU8MJD1_9PSEU</name>